<accession>A6J446</accession>
<dbReference type="RGD" id="2173">
    <property type="gene designation" value="Fxyd2"/>
</dbReference>
<evidence type="ECO:0000313" key="5">
    <source>
        <dbReference type="RGD" id="2173"/>
    </source>
</evidence>
<sequence>MKMSCDGRAGSATGAWAPVMPTFPSQAPRTPPWSALAEGSARLTGTPSWSSLMPLDR</sequence>
<organism evidence="2 4">
    <name type="scientific">Rattus norvegicus</name>
    <name type="common">Rat</name>
    <dbReference type="NCBI Taxonomy" id="10116"/>
    <lineage>
        <taxon>Eukaryota</taxon>
        <taxon>Metazoa</taxon>
        <taxon>Chordata</taxon>
        <taxon>Craniata</taxon>
        <taxon>Vertebrata</taxon>
        <taxon>Euteleostomi</taxon>
        <taxon>Mammalia</taxon>
        <taxon>Eutheria</taxon>
        <taxon>Euarchontoglires</taxon>
        <taxon>Glires</taxon>
        <taxon>Rodentia</taxon>
        <taxon>Myomorpha</taxon>
        <taxon>Muroidea</taxon>
        <taxon>Muridae</taxon>
        <taxon>Murinae</taxon>
        <taxon>Rattus</taxon>
    </lineage>
</organism>
<dbReference type="EMBL" id="CH473975">
    <property type="protein sequence ID" value="EDL95370.1"/>
    <property type="molecule type" value="Genomic_DNA"/>
</dbReference>
<evidence type="ECO:0000256" key="1">
    <source>
        <dbReference type="SAM" id="MobiDB-lite"/>
    </source>
</evidence>
<feature type="region of interest" description="Disordered" evidence="1">
    <location>
        <begin position="1"/>
        <end position="57"/>
    </location>
</feature>
<reference evidence="2" key="2">
    <citation type="submission" date="2005-07" db="EMBL/GenBank/DDBJ databases">
        <authorList>
            <person name="Mural R.J."/>
            <person name="Li P.W."/>
            <person name="Adams M.D."/>
            <person name="Amanatides P.G."/>
            <person name="Baden-Tillson H."/>
            <person name="Barnstead M."/>
            <person name="Chin S.H."/>
            <person name="Dew I."/>
            <person name="Evans C.A."/>
            <person name="Ferriera S."/>
            <person name="Flanigan M."/>
            <person name="Fosler C."/>
            <person name="Glodek A."/>
            <person name="Gu Z."/>
            <person name="Holt R.A."/>
            <person name="Jennings D."/>
            <person name="Kraft C.L."/>
            <person name="Lu F."/>
            <person name="Nguyen T."/>
            <person name="Nusskern D.R."/>
            <person name="Pfannkoch C.M."/>
            <person name="Sitter C."/>
            <person name="Sutton G.G."/>
            <person name="Venter J.C."/>
            <person name="Wang Z."/>
            <person name="Woodage T."/>
            <person name="Zheng X.H."/>
            <person name="Zhong F."/>
        </authorList>
    </citation>
    <scope>NUCLEOTIDE SEQUENCE</scope>
    <source>
        <strain evidence="2">BN</strain>
        <strain evidence="4">BN, Sprague-Dawley</strain>
    </source>
</reference>
<dbReference type="Proteomes" id="UP000234681">
    <property type="component" value="Chromosome 8"/>
</dbReference>
<gene>
    <name evidence="2 5" type="primary">Fxyd2</name>
    <name evidence="2" type="ORF">rCG_58431</name>
</gene>
<name>A6J446_RAT</name>
<evidence type="ECO:0000313" key="3">
    <source>
        <dbReference type="EMBL" id="EDL95370.1"/>
    </source>
</evidence>
<protein>
    <submittedName>
        <fullName evidence="2">FXYD domain-containing ion transport regulator 2, isoform CRA_f</fullName>
    </submittedName>
</protein>
<reference evidence="2" key="1">
    <citation type="journal article" date="2005" name="Genome Res.">
        <title>Gene and alternative splicing annotation with AIR.</title>
        <authorList>
            <person name="Florea L."/>
            <person name="Di Francesco V."/>
            <person name="Miller J."/>
            <person name="Turner R."/>
            <person name="Yao A."/>
            <person name="Harris M."/>
            <person name="Walenz B."/>
            <person name="Mobarry C."/>
            <person name="Merkulov G.V."/>
            <person name="Charlab R."/>
            <person name="Dew I."/>
            <person name="Deng Z."/>
            <person name="Istrail S."/>
            <person name="Li P."/>
            <person name="Sutton G."/>
        </authorList>
    </citation>
    <scope>NUCLEOTIDE SEQUENCE</scope>
    <source>
        <strain evidence="2">BN</strain>
    </source>
</reference>
<dbReference type="EMBL" id="CH473975">
    <property type="protein sequence ID" value="EDL95369.1"/>
    <property type="molecule type" value="Genomic_DNA"/>
</dbReference>
<evidence type="ECO:0000313" key="2">
    <source>
        <dbReference type="EMBL" id="EDL95369.1"/>
    </source>
</evidence>
<proteinExistence type="predicted"/>
<evidence type="ECO:0000313" key="4">
    <source>
        <dbReference type="Proteomes" id="UP000234681"/>
    </source>
</evidence>
<dbReference type="AlphaFoldDB" id="A6J446"/>
<reference evidence="4" key="3">
    <citation type="submission" date="2005-09" db="EMBL/GenBank/DDBJ databases">
        <authorList>
            <person name="Mural R.J."/>
            <person name="Li P.W."/>
            <person name="Adams M.D."/>
            <person name="Amanatides P.G."/>
            <person name="Baden-Tillson H."/>
            <person name="Barnstead M."/>
            <person name="Chin S.H."/>
            <person name="Dew I."/>
            <person name="Evans C.A."/>
            <person name="Ferriera S."/>
            <person name="Flanigan M."/>
            <person name="Fosler C."/>
            <person name="Glodek A."/>
            <person name="Gu Z."/>
            <person name="Holt R.A."/>
            <person name="Jennings D."/>
            <person name="Kraft C.L."/>
            <person name="Lu F."/>
            <person name="Nguyen T."/>
            <person name="Nusskern D.R."/>
            <person name="Pfannkoch C.M."/>
            <person name="Sitter C."/>
            <person name="Sutton G.G."/>
            <person name="Venter J.C."/>
            <person name="Wang Z."/>
            <person name="Woodage T."/>
            <person name="Zheng X.H."/>
            <person name="Zhong F."/>
        </authorList>
    </citation>
    <scope>NUCLEOTIDE SEQUENCE [LARGE SCALE GENOMIC DNA]</scope>
    <source>
        <strain evidence="3">BN</strain>
        <strain evidence="4">BN, Sprague-Dawley</strain>
    </source>
</reference>